<evidence type="ECO:0000313" key="9">
    <source>
        <dbReference type="Proteomes" id="UP001367676"/>
    </source>
</evidence>
<evidence type="ECO:0000256" key="3">
    <source>
        <dbReference type="ARBA" id="ARBA00022692"/>
    </source>
</evidence>
<keyword evidence="2" id="KW-0813">Transport</keyword>
<sequence>MERKSATWCKRYRESKTLVLLLVCLGFFIDYTLITTIVPIIPELLYNIEHPDVPLSTPQNKSTASISSDISNIFEDISNLLAGNGTGSSNVTIASPYAIDADNKTAANLRSMKHTSLMHETVEIGFLSSTKFVVQLIVTPLVGHFIPQYGYNGFMLYGFVSMFLASVIYAFGETFLLLILAKCLQGYGAAGLSVSGLTMLADIYQDHKERGTAIGLSLQGLALGNLVGPVFGGVMYELYGKTQPFLILAAISLIGICKNLTYSQTKDDIRILSH</sequence>
<evidence type="ECO:0000256" key="6">
    <source>
        <dbReference type="SAM" id="Phobius"/>
    </source>
</evidence>
<name>A0AAN9TMQ8_9HEMI</name>
<gene>
    <name evidence="8" type="ORF">V9T40_001518</name>
</gene>
<dbReference type="SUPFAM" id="SSF103473">
    <property type="entry name" value="MFS general substrate transporter"/>
    <property type="match status" value="1"/>
</dbReference>
<dbReference type="GO" id="GO:0005335">
    <property type="term" value="F:serotonin:sodium:chloride symporter activity"/>
    <property type="evidence" value="ECO:0007669"/>
    <property type="project" value="TreeGrafter"/>
</dbReference>
<dbReference type="Pfam" id="PF07690">
    <property type="entry name" value="MFS_1"/>
    <property type="match status" value="1"/>
</dbReference>
<keyword evidence="4 6" id="KW-1133">Transmembrane helix</keyword>
<reference evidence="8 9" key="1">
    <citation type="submission" date="2024-03" db="EMBL/GenBank/DDBJ databases">
        <title>Adaptation during the transition from Ophiocordyceps entomopathogen to insect associate is accompanied by gene loss and intensified selection.</title>
        <authorList>
            <person name="Ward C.M."/>
            <person name="Onetto C.A."/>
            <person name="Borneman A.R."/>
        </authorList>
    </citation>
    <scope>NUCLEOTIDE SEQUENCE [LARGE SCALE GENOMIC DNA]</scope>
    <source>
        <strain evidence="8">AWRI1</strain>
        <tissue evidence="8">Single Adult Female</tissue>
    </source>
</reference>
<evidence type="ECO:0000256" key="2">
    <source>
        <dbReference type="ARBA" id="ARBA00022448"/>
    </source>
</evidence>
<dbReference type="Gene3D" id="1.20.1250.20">
    <property type="entry name" value="MFS general substrate transporter like domains"/>
    <property type="match status" value="1"/>
</dbReference>
<comment type="caution">
    <text evidence="8">The sequence shown here is derived from an EMBL/GenBank/DDBJ whole genome shotgun (WGS) entry which is preliminary data.</text>
</comment>
<feature type="transmembrane region" description="Helical" evidence="6">
    <location>
        <begin position="20"/>
        <end position="41"/>
    </location>
</feature>
<dbReference type="InterPro" id="IPR036259">
    <property type="entry name" value="MFS_trans_sf"/>
</dbReference>
<evidence type="ECO:0000259" key="7">
    <source>
        <dbReference type="PROSITE" id="PS50850"/>
    </source>
</evidence>
<accession>A0AAN9TMQ8</accession>
<feature type="domain" description="Major facilitator superfamily (MFS) profile" evidence="7">
    <location>
        <begin position="19"/>
        <end position="274"/>
    </location>
</feature>
<dbReference type="InterPro" id="IPR011701">
    <property type="entry name" value="MFS"/>
</dbReference>
<keyword evidence="3 6" id="KW-0812">Transmembrane</keyword>
<organism evidence="8 9">
    <name type="scientific">Parthenolecanium corni</name>
    <dbReference type="NCBI Taxonomy" id="536013"/>
    <lineage>
        <taxon>Eukaryota</taxon>
        <taxon>Metazoa</taxon>
        <taxon>Ecdysozoa</taxon>
        <taxon>Arthropoda</taxon>
        <taxon>Hexapoda</taxon>
        <taxon>Insecta</taxon>
        <taxon>Pterygota</taxon>
        <taxon>Neoptera</taxon>
        <taxon>Paraneoptera</taxon>
        <taxon>Hemiptera</taxon>
        <taxon>Sternorrhyncha</taxon>
        <taxon>Coccoidea</taxon>
        <taxon>Coccidae</taxon>
        <taxon>Parthenolecanium</taxon>
    </lineage>
</organism>
<dbReference type="GO" id="GO:0043195">
    <property type="term" value="C:terminal bouton"/>
    <property type="evidence" value="ECO:0007669"/>
    <property type="project" value="TreeGrafter"/>
</dbReference>
<feature type="transmembrane region" description="Helical" evidence="6">
    <location>
        <begin position="154"/>
        <end position="172"/>
    </location>
</feature>
<dbReference type="InterPro" id="IPR020846">
    <property type="entry name" value="MFS_dom"/>
</dbReference>
<evidence type="ECO:0000313" key="8">
    <source>
        <dbReference type="EMBL" id="KAK7595085.1"/>
    </source>
</evidence>
<comment type="subcellular location">
    <subcellularLocation>
        <location evidence="1">Membrane</location>
        <topology evidence="1">Multi-pass membrane protein</topology>
    </subcellularLocation>
</comment>
<protein>
    <recommendedName>
        <fullName evidence="7">Major facilitator superfamily (MFS) profile domain-containing protein</fullName>
    </recommendedName>
</protein>
<dbReference type="GO" id="GO:0030672">
    <property type="term" value="C:synaptic vesicle membrane"/>
    <property type="evidence" value="ECO:0007669"/>
    <property type="project" value="TreeGrafter"/>
</dbReference>
<dbReference type="GO" id="GO:0015842">
    <property type="term" value="P:aminergic neurotransmitter loading into synaptic vesicle"/>
    <property type="evidence" value="ECO:0007669"/>
    <property type="project" value="TreeGrafter"/>
</dbReference>
<feature type="transmembrane region" description="Helical" evidence="6">
    <location>
        <begin position="242"/>
        <end position="261"/>
    </location>
</feature>
<dbReference type="EMBL" id="JBBCAQ010000019">
    <property type="protein sequence ID" value="KAK7595085.1"/>
    <property type="molecule type" value="Genomic_DNA"/>
</dbReference>
<feature type="transmembrane region" description="Helical" evidence="6">
    <location>
        <begin position="216"/>
        <end position="236"/>
    </location>
</feature>
<dbReference type="PROSITE" id="PS50850">
    <property type="entry name" value="MFS"/>
    <property type="match status" value="1"/>
</dbReference>
<evidence type="ECO:0000256" key="5">
    <source>
        <dbReference type="ARBA" id="ARBA00023136"/>
    </source>
</evidence>
<keyword evidence="9" id="KW-1185">Reference proteome</keyword>
<proteinExistence type="predicted"/>
<evidence type="ECO:0000256" key="4">
    <source>
        <dbReference type="ARBA" id="ARBA00022989"/>
    </source>
</evidence>
<dbReference type="InterPro" id="IPR050930">
    <property type="entry name" value="MFS_Vesicular_Transporter"/>
</dbReference>
<dbReference type="PANTHER" id="PTHR23506:SF23">
    <property type="entry name" value="GH10249P"/>
    <property type="match status" value="1"/>
</dbReference>
<keyword evidence="5 6" id="KW-0472">Membrane</keyword>
<dbReference type="AlphaFoldDB" id="A0AAN9TMQ8"/>
<dbReference type="Proteomes" id="UP001367676">
    <property type="component" value="Unassembled WGS sequence"/>
</dbReference>
<dbReference type="PANTHER" id="PTHR23506">
    <property type="entry name" value="GH10249P"/>
    <property type="match status" value="1"/>
</dbReference>
<evidence type="ECO:0000256" key="1">
    <source>
        <dbReference type="ARBA" id="ARBA00004141"/>
    </source>
</evidence>